<comment type="caution">
    <text evidence="1">The sequence shown here is derived from an EMBL/GenBank/DDBJ whole genome shotgun (WGS) entry which is preliminary data.</text>
</comment>
<evidence type="ECO:0008006" key="3">
    <source>
        <dbReference type="Google" id="ProtNLM"/>
    </source>
</evidence>
<dbReference type="Proteomes" id="UP000630660">
    <property type="component" value="Unassembled WGS sequence"/>
</dbReference>
<gene>
    <name evidence="1" type="ORF">GF359_07890</name>
</gene>
<evidence type="ECO:0000313" key="1">
    <source>
        <dbReference type="EMBL" id="MBD3365121.1"/>
    </source>
</evidence>
<reference evidence="1" key="1">
    <citation type="submission" date="2019-11" db="EMBL/GenBank/DDBJ databases">
        <title>Microbial mats filling the niche in hypersaline microbial mats.</title>
        <authorList>
            <person name="Wong H.L."/>
            <person name="Macleod F.I."/>
            <person name="White R.A. III"/>
            <person name="Burns B.P."/>
        </authorList>
    </citation>
    <scope>NUCLEOTIDE SEQUENCE</scope>
    <source>
        <strain evidence="1">Bin_327</strain>
    </source>
</reference>
<proteinExistence type="predicted"/>
<sequence>MSPDLSNIDAGKKYKVDIEGVSYEVEGGQIISAVCPKCKGAGMTSEEGKEPEMCPVCGGMGMYDYSQAKSISEA</sequence>
<dbReference type="Gene3D" id="6.20.20.10">
    <property type="match status" value="1"/>
</dbReference>
<dbReference type="SUPFAM" id="SSF57938">
    <property type="entry name" value="DnaJ/Hsp40 cysteine-rich domain"/>
    <property type="match status" value="1"/>
</dbReference>
<dbReference type="EMBL" id="WJKJ01000261">
    <property type="protein sequence ID" value="MBD3365121.1"/>
    <property type="molecule type" value="Genomic_DNA"/>
</dbReference>
<organism evidence="1 2">
    <name type="scientific">candidate division WOR-3 bacterium</name>
    <dbReference type="NCBI Taxonomy" id="2052148"/>
    <lineage>
        <taxon>Bacteria</taxon>
        <taxon>Bacteria division WOR-3</taxon>
    </lineage>
</organism>
<evidence type="ECO:0000313" key="2">
    <source>
        <dbReference type="Proteomes" id="UP000630660"/>
    </source>
</evidence>
<accession>A0A9D5KCI1</accession>
<dbReference type="InterPro" id="IPR036410">
    <property type="entry name" value="HSP_DnaJ_Cys-rich_dom_sf"/>
</dbReference>
<name>A0A9D5KCI1_UNCW3</name>
<dbReference type="AlphaFoldDB" id="A0A9D5KCI1"/>
<protein>
    <recommendedName>
        <fullName evidence="3">Chaperone protein DnaJ</fullName>
    </recommendedName>
</protein>